<dbReference type="AlphaFoldDB" id="A0A4Q2A4N1"/>
<feature type="transmembrane region" description="Helical" evidence="1">
    <location>
        <begin position="12"/>
        <end position="36"/>
    </location>
</feature>
<keyword evidence="1" id="KW-0812">Transmembrane</keyword>
<evidence type="ECO:0000313" key="3">
    <source>
        <dbReference type="Proteomes" id="UP000289650"/>
    </source>
</evidence>
<keyword evidence="1" id="KW-0472">Membrane</keyword>
<accession>A0A4Q2A4N1</accession>
<dbReference type="Proteomes" id="UP000289650">
    <property type="component" value="Unassembled WGS sequence"/>
</dbReference>
<evidence type="ECO:0000313" key="2">
    <source>
        <dbReference type="EMBL" id="RXV64216.1"/>
    </source>
</evidence>
<gene>
    <name evidence="2" type="ORF">D1006_41275</name>
</gene>
<organism evidence="2 3">
    <name type="scientific">Burkholderia stabilis</name>
    <dbReference type="NCBI Taxonomy" id="95485"/>
    <lineage>
        <taxon>Bacteria</taxon>
        <taxon>Pseudomonadati</taxon>
        <taxon>Pseudomonadota</taxon>
        <taxon>Betaproteobacteria</taxon>
        <taxon>Burkholderiales</taxon>
        <taxon>Burkholderiaceae</taxon>
        <taxon>Burkholderia</taxon>
        <taxon>Burkholderia cepacia complex</taxon>
    </lineage>
</organism>
<comment type="caution">
    <text evidence="2">The sequence shown here is derived from an EMBL/GenBank/DDBJ whole genome shotgun (WGS) entry which is preliminary data.</text>
</comment>
<dbReference type="EMBL" id="QWEX01000005">
    <property type="protein sequence ID" value="RXV64216.1"/>
    <property type="molecule type" value="Genomic_DNA"/>
</dbReference>
<name>A0A4Q2A4N1_9BURK</name>
<sequence length="68" mass="6945">MESTPMEPSGIVAPSVNLLSVLGCGVFAIAVATGLTHLVGSINKTAEIVAEIVGLFGGLAIMLQLFFQ</sequence>
<keyword evidence="1" id="KW-1133">Transmembrane helix</keyword>
<evidence type="ECO:0000256" key="1">
    <source>
        <dbReference type="SAM" id="Phobius"/>
    </source>
</evidence>
<reference evidence="2 3" key="1">
    <citation type="submission" date="2018-08" db="EMBL/GenBank/DDBJ databases">
        <title>Mountain-cultivated ginseng endophyte, Burkholderia stabilis and its activity against ginseng root rot disease.</title>
        <authorList>
            <person name="Tapan Kumar M."/>
            <person name="Bae H."/>
            <person name="Shanmugam G."/>
            <person name="Jeon J."/>
        </authorList>
    </citation>
    <scope>NUCLEOTIDE SEQUENCE [LARGE SCALE GENOMIC DNA]</scope>
    <source>
        <strain evidence="2 3">EB159</strain>
    </source>
</reference>
<proteinExistence type="predicted"/>
<feature type="transmembrane region" description="Helical" evidence="1">
    <location>
        <begin position="48"/>
        <end position="67"/>
    </location>
</feature>
<protein>
    <submittedName>
        <fullName evidence="2">Uncharacterized protein</fullName>
    </submittedName>
</protein>